<organism evidence="1 2">
    <name type="scientific">Portunus trituberculatus</name>
    <name type="common">Swimming crab</name>
    <name type="synonym">Neptunus trituberculatus</name>
    <dbReference type="NCBI Taxonomy" id="210409"/>
    <lineage>
        <taxon>Eukaryota</taxon>
        <taxon>Metazoa</taxon>
        <taxon>Ecdysozoa</taxon>
        <taxon>Arthropoda</taxon>
        <taxon>Crustacea</taxon>
        <taxon>Multicrustacea</taxon>
        <taxon>Malacostraca</taxon>
        <taxon>Eumalacostraca</taxon>
        <taxon>Eucarida</taxon>
        <taxon>Decapoda</taxon>
        <taxon>Pleocyemata</taxon>
        <taxon>Brachyura</taxon>
        <taxon>Eubrachyura</taxon>
        <taxon>Portunoidea</taxon>
        <taxon>Portunidae</taxon>
        <taxon>Portuninae</taxon>
        <taxon>Portunus</taxon>
    </lineage>
</organism>
<name>A0A5B7HDS2_PORTR</name>
<dbReference type="Proteomes" id="UP000324222">
    <property type="component" value="Unassembled WGS sequence"/>
</dbReference>
<keyword evidence="2" id="KW-1185">Reference proteome</keyword>
<protein>
    <submittedName>
        <fullName evidence="1">Uncharacterized protein</fullName>
    </submittedName>
</protein>
<proteinExistence type="predicted"/>
<evidence type="ECO:0000313" key="1">
    <source>
        <dbReference type="EMBL" id="MPC67048.1"/>
    </source>
</evidence>
<dbReference type="EMBL" id="VSRR010025699">
    <property type="protein sequence ID" value="MPC67048.1"/>
    <property type="molecule type" value="Genomic_DNA"/>
</dbReference>
<gene>
    <name evidence="1" type="ORF">E2C01_061210</name>
</gene>
<comment type="caution">
    <text evidence="1">The sequence shown here is derived from an EMBL/GenBank/DDBJ whole genome shotgun (WGS) entry which is preliminary data.</text>
</comment>
<evidence type="ECO:0000313" key="2">
    <source>
        <dbReference type="Proteomes" id="UP000324222"/>
    </source>
</evidence>
<sequence>MRQKKMGIIMP</sequence>
<accession>A0A5B7HDS2</accession>
<reference evidence="1 2" key="1">
    <citation type="submission" date="2019-05" db="EMBL/GenBank/DDBJ databases">
        <title>Another draft genome of Portunus trituberculatus and its Hox gene families provides insights of decapod evolution.</title>
        <authorList>
            <person name="Jeong J.-H."/>
            <person name="Song I."/>
            <person name="Kim S."/>
            <person name="Choi T."/>
            <person name="Kim D."/>
            <person name="Ryu S."/>
            <person name="Kim W."/>
        </authorList>
    </citation>
    <scope>NUCLEOTIDE SEQUENCE [LARGE SCALE GENOMIC DNA]</scope>
    <source>
        <tissue evidence="1">Muscle</tissue>
    </source>
</reference>